<dbReference type="EMBL" id="JABBWG010000023">
    <property type="protein sequence ID" value="KAG1813610.1"/>
    <property type="molecule type" value="Genomic_DNA"/>
</dbReference>
<accession>A0A9P7E7Q9</accession>
<reference evidence="1" key="1">
    <citation type="journal article" date="2020" name="New Phytol.">
        <title>Comparative genomics reveals dynamic genome evolution in host specialist ectomycorrhizal fungi.</title>
        <authorList>
            <person name="Lofgren L.A."/>
            <person name="Nguyen N.H."/>
            <person name="Vilgalys R."/>
            <person name="Ruytinx J."/>
            <person name="Liao H.L."/>
            <person name="Branco S."/>
            <person name="Kuo A."/>
            <person name="LaButti K."/>
            <person name="Lipzen A."/>
            <person name="Andreopoulos W."/>
            <person name="Pangilinan J."/>
            <person name="Riley R."/>
            <person name="Hundley H."/>
            <person name="Na H."/>
            <person name="Barry K."/>
            <person name="Grigoriev I.V."/>
            <person name="Stajich J.E."/>
            <person name="Kennedy P.G."/>
        </authorList>
    </citation>
    <scope>NUCLEOTIDE SEQUENCE</scope>
    <source>
        <strain evidence="1">MN1</strain>
    </source>
</reference>
<keyword evidence="2" id="KW-1185">Reference proteome</keyword>
<dbReference type="GeneID" id="64630107"/>
<gene>
    <name evidence="1" type="ORF">BJ212DRAFT_1366079</name>
</gene>
<dbReference type="RefSeq" id="XP_041191371.1">
    <property type="nucleotide sequence ID" value="XM_041336090.1"/>
</dbReference>
<organism evidence="1 2">
    <name type="scientific">Suillus subaureus</name>
    <dbReference type="NCBI Taxonomy" id="48587"/>
    <lineage>
        <taxon>Eukaryota</taxon>
        <taxon>Fungi</taxon>
        <taxon>Dikarya</taxon>
        <taxon>Basidiomycota</taxon>
        <taxon>Agaricomycotina</taxon>
        <taxon>Agaricomycetes</taxon>
        <taxon>Agaricomycetidae</taxon>
        <taxon>Boletales</taxon>
        <taxon>Suillineae</taxon>
        <taxon>Suillaceae</taxon>
        <taxon>Suillus</taxon>
    </lineage>
</organism>
<proteinExistence type="predicted"/>
<protein>
    <submittedName>
        <fullName evidence="1">Uncharacterized protein</fullName>
    </submittedName>
</protein>
<sequence length="199" mass="22478">MQASVSNLRSVADVKLAVALYTQLDNLHAPRFANRRLLLPCITFLVTGVRRKSGLHWETCFTYDVKADGLQDLLVTTEDKLIQFSHSRPSRQRFLLVRPWNHHDLGLSDFSDDMQTVPGSPLDDLSWGHPKEVGLVDIESQPQALRLIARLGQPFGALLLAQQRGEEYKRIASDHDIIARVKDVSAIRDMSNVRTVEIL</sequence>
<comment type="caution">
    <text evidence="1">The sequence shown here is derived from an EMBL/GenBank/DDBJ whole genome shotgun (WGS) entry which is preliminary data.</text>
</comment>
<evidence type="ECO:0000313" key="1">
    <source>
        <dbReference type="EMBL" id="KAG1813610.1"/>
    </source>
</evidence>
<name>A0A9P7E7Q9_9AGAM</name>
<dbReference type="Proteomes" id="UP000807769">
    <property type="component" value="Unassembled WGS sequence"/>
</dbReference>
<dbReference type="OrthoDB" id="2684694at2759"/>
<dbReference type="AlphaFoldDB" id="A0A9P7E7Q9"/>
<evidence type="ECO:0000313" key="2">
    <source>
        <dbReference type="Proteomes" id="UP000807769"/>
    </source>
</evidence>